<evidence type="ECO:0000313" key="8">
    <source>
        <dbReference type="EMBL" id="VVO73440.1"/>
    </source>
</evidence>
<dbReference type="SUPFAM" id="SSF51735">
    <property type="entry name" value="NAD(P)-binding Rossmann-fold domains"/>
    <property type="match status" value="1"/>
</dbReference>
<dbReference type="Proteomes" id="UP000375525">
    <property type="component" value="Unassembled WGS sequence"/>
</dbReference>
<feature type="domain" description="Alcohol dehydrogenase-like C-terminal" evidence="6">
    <location>
        <begin position="197"/>
        <end position="285"/>
    </location>
</feature>
<dbReference type="EMBL" id="CABVIH010000006">
    <property type="protein sequence ID" value="VVO73440.1"/>
    <property type="molecule type" value="Genomic_DNA"/>
</dbReference>
<dbReference type="InterPro" id="IPR036291">
    <property type="entry name" value="NAD(P)-bd_dom_sf"/>
</dbReference>
<dbReference type="RefSeq" id="WP_150779154.1">
    <property type="nucleotide sequence ID" value="NZ_CABVIH010000006.1"/>
</dbReference>
<keyword evidence="3 5" id="KW-0862">Zinc</keyword>
<evidence type="ECO:0000313" key="9">
    <source>
        <dbReference type="Proteomes" id="UP000375525"/>
    </source>
</evidence>
<comment type="cofactor">
    <cofactor evidence="1 5">
        <name>Zn(2+)</name>
        <dbReference type="ChEBI" id="CHEBI:29105"/>
    </cofactor>
</comment>
<evidence type="ECO:0000259" key="7">
    <source>
        <dbReference type="Pfam" id="PF08240"/>
    </source>
</evidence>
<keyword evidence="2 5" id="KW-0479">Metal-binding</keyword>
<gene>
    <name evidence="8" type="ORF">PS880_01427</name>
</gene>
<dbReference type="InterPro" id="IPR013154">
    <property type="entry name" value="ADH-like_N"/>
</dbReference>
<dbReference type="Gene3D" id="3.90.180.10">
    <property type="entry name" value="Medium-chain alcohol dehydrogenases, catalytic domain"/>
    <property type="match status" value="1"/>
</dbReference>
<evidence type="ECO:0000256" key="5">
    <source>
        <dbReference type="RuleBase" id="RU361277"/>
    </source>
</evidence>
<dbReference type="PROSITE" id="PS00059">
    <property type="entry name" value="ADH_ZINC"/>
    <property type="match status" value="1"/>
</dbReference>
<dbReference type="Pfam" id="PF00107">
    <property type="entry name" value="ADH_zinc_N"/>
    <property type="match status" value="1"/>
</dbReference>
<evidence type="ECO:0000259" key="6">
    <source>
        <dbReference type="Pfam" id="PF00107"/>
    </source>
</evidence>
<feature type="domain" description="Alcohol dehydrogenase-like N-terminal" evidence="7">
    <location>
        <begin position="24"/>
        <end position="153"/>
    </location>
</feature>
<dbReference type="Pfam" id="PF08240">
    <property type="entry name" value="ADH_N"/>
    <property type="match status" value="1"/>
</dbReference>
<dbReference type="InterPro" id="IPR002328">
    <property type="entry name" value="ADH_Zn_CS"/>
</dbReference>
<dbReference type="Gene3D" id="3.40.50.720">
    <property type="entry name" value="NAD(P)-binding Rossmann-like Domain"/>
    <property type="match status" value="1"/>
</dbReference>
<dbReference type="PANTHER" id="PTHR42813:SF2">
    <property type="entry name" value="DEHYDROGENASE, ZINC-CONTAINING, PUTATIVE (AFU_ORTHOLOGUE AFUA_2G02810)-RELATED"/>
    <property type="match status" value="1"/>
</dbReference>
<dbReference type="AlphaFoldDB" id="A0A5E7IB10"/>
<organism evidence="8 9">
    <name type="scientific">Pseudomonas fluorescens</name>
    <dbReference type="NCBI Taxonomy" id="294"/>
    <lineage>
        <taxon>Bacteria</taxon>
        <taxon>Pseudomonadati</taxon>
        <taxon>Pseudomonadota</taxon>
        <taxon>Gammaproteobacteria</taxon>
        <taxon>Pseudomonadales</taxon>
        <taxon>Pseudomonadaceae</taxon>
        <taxon>Pseudomonas</taxon>
    </lineage>
</organism>
<dbReference type="InterPro" id="IPR013149">
    <property type="entry name" value="ADH-like_C"/>
</dbReference>
<dbReference type="InterPro" id="IPR011032">
    <property type="entry name" value="GroES-like_sf"/>
</dbReference>
<reference evidence="8 9" key="1">
    <citation type="submission" date="2019-09" db="EMBL/GenBank/DDBJ databases">
        <authorList>
            <person name="Chandra G."/>
            <person name="Truman W A."/>
        </authorList>
    </citation>
    <scope>NUCLEOTIDE SEQUENCE [LARGE SCALE GENOMIC DNA]</scope>
    <source>
        <strain evidence="8">PS880</strain>
    </source>
</reference>
<accession>A0A5E7IB10</accession>
<protein>
    <submittedName>
        <fullName evidence="8">Putative zinc-binding alcohol dehydrogenase</fullName>
        <ecNumber evidence="8">1.1.1.1</ecNumber>
    </submittedName>
</protein>
<proteinExistence type="inferred from homology"/>
<dbReference type="PANTHER" id="PTHR42813">
    <property type="entry name" value="ZINC-TYPE ALCOHOL DEHYDROGENASE-LIKE"/>
    <property type="match status" value="1"/>
</dbReference>
<dbReference type="OrthoDB" id="9773078at2"/>
<name>A0A5E7IB10_PSEFL</name>
<evidence type="ECO:0000256" key="1">
    <source>
        <dbReference type="ARBA" id="ARBA00001947"/>
    </source>
</evidence>
<dbReference type="GO" id="GO:0008270">
    <property type="term" value="F:zinc ion binding"/>
    <property type="evidence" value="ECO:0007669"/>
    <property type="project" value="InterPro"/>
</dbReference>
<dbReference type="GO" id="GO:0004022">
    <property type="term" value="F:alcohol dehydrogenase (NAD+) activity"/>
    <property type="evidence" value="ECO:0007669"/>
    <property type="project" value="UniProtKB-EC"/>
</dbReference>
<sequence>MRAMTYHGAHKVKIETVPDPIIEQPDDIILRVTATAICGSDLHLYRGKIPTVEHGDIFGHEFMGIVEDTGPSVTQVQRGDRVVIPFVIACGDCFFCQQQLYAACETTNDGRGANLNKKSIPPGAALFGYSRLYGGVPGGQAELVRVPKANVGPFKVPGTLADEKVLFLSDILPTAWQAVLNAQLGKGSSLAIFGAGPVGLLSAACARMLGAEQIFMIDHHEYRLAYAQKTYGVIPINFDDDDDPADSLIRQTPGMRGVDAVIDAVGFEAKGSTTETVLATLKLEGSSGKALRQCIAAVRRGGVVSVPGVYAGFIHGFLFGDAFDKGLTFKMGQTHVQRYLPELLEHIELGRLRPEEIVTHRMSLEHVARGYEIFDKRQEECRKVILIPGAPVEPLTESIEPGVVFADRGVPSL</sequence>
<dbReference type="EC" id="1.1.1.1" evidence="8"/>
<dbReference type="CDD" id="cd08283">
    <property type="entry name" value="FDH_like_1"/>
    <property type="match status" value="1"/>
</dbReference>
<keyword evidence="4 8" id="KW-0560">Oxidoreductase</keyword>
<comment type="similarity">
    <text evidence="5">Belongs to the zinc-containing alcohol dehydrogenase family.</text>
</comment>
<dbReference type="SUPFAM" id="SSF50129">
    <property type="entry name" value="GroES-like"/>
    <property type="match status" value="1"/>
</dbReference>
<evidence type="ECO:0000256" key="2">
    <source>
        <dbReference type="ARBA" id="ARBA00022723"/>
    </source>
</evidence>
<evidence type="ECO:0000256" key="4">
    <source>
        <dbReference type="ARBA" id="ARBA00023002"/>
    </source>
</evidence>
<evidence type="ECO:0000256" key="3">
    <source>
        <dbReference type="ARBA" id="ARBA00022833"/>
    </source>
</evidence>